<dbReference type="Gene3D" id="3.40.50.720">
    <property type="entry name" value="NAD(P)-binding Rossmann-like Domain"/>
    <property type="match status" value="1"/>
</dbReference>
<accession>A0A832H5C2</accession>
<feature type="domain" description="XdhC Rossmann" evidence="2">
    <location>
        <begin position="161"/>
        <end position="305"/>
    </location>
</feature>
<comment type="caution">
    <text evidence="3">The sequence shown here is derived from an EMBL/GenBank/DDBJ whole genome shotgun (WGS) entry which is preliminary data.</text>
</comment>
<dbReference type="InterPro" id="IPR027051">
    <property type="entry name" value="XdhC_Rossmann_dom"/>
</dbReference>
<proteinExistence type="predicted"/>
<name>A0A832H5C2_9CYAN</name>
<dbReference type="PANTHER" id="PTHR30388:SF6">
    <property type="entry name" value="XANTHINE DEHYDROGENASE SUBUNIT A-RELATED"/>
    <property type="match status" value="1"/>
</dbReference>
<gene>
    <name evidence="3" type="ORF">ENR47_09575</name>
</gene>
<evidence type="ECO:0000313" key="3">
    <source>
        <dbReference type="EMBL" id="HGW94516.1"/>
    </source>
</evidence>
<sequence>MPLVFYRQLAQTLHHHAVVLATVIDVKGSVPREVGAKMVVYADGQTIGTIGGGAGEAKVIRQAMDVLQTGEKQWVEIDLSGTPHRNTEGICGGIMQVWLERWQGETAIALIQQILTHLESGQSVTLVTPFEQPRSPFLHPNPQPLTPSPCFTETLQPPPTLLIVGAGHCGIQLAKVADLIGFQVIVQDDRPEWANVEHYPQAARIFTDASDRAISHLATHSQLYAALVTRGYGYDLEALKALLQRDTPCSYIGMIGSQKRVRQVFQALESAGIPVSKLQSIHAPIGLDIGALTPEEIAVSIGAELILVRRGGSGKPLSRRRSAQ</sequence>
<dbReference type="EMBL" id="DSRD01000599">
    <property type="protein sequence ID" value="HGW94516.1"/>
    <property type="molecule type" value="Genomic_DNA"/>
</dbReference>
<dbReference type="PANTHER" id="PTHR30388">
    <property type="entry name" value="ALDEHYDE OXIDOREDUCTASE MOLYBDENUM COFACTOR ASSEMBLY PROTEIN"/>
    <property type="match status" value="1"/>
</dbReference>
<dbReference type="Pfam" id="PF13478">
    <property type="entry name" value="XdhC_C"/>
    <property type="match status" value="1"/>
</dbReference>
<evidence type="ECO:0000259" key="2">
    <source>
        <dbReference type="Pfam" id="PF13478"/>
    </source>
</evidence>
<organism evidence="3">
    <name type="scientific">Oscillatoriales cyanobacterium SpSt-402</name>
    <dbReference type="NCBI Taxonomy" id="2282168"/>
    <lineage>
        <taxon>Bacteria</taxon>
        <taxon>Bacillati</taxon>
        <taxon>Cyanobacteriota</taxon>
        <taxon>Cyanophyceae</taxon>
        <taxon>Oscillatoriophycideae</taxon>
        <taxon>Oscillatoriales</taxon>
    </lineage>
</organism>
<dbReference type="AlphaFoldDB" id="A0A832H5C2"/>
<evidence type="ECO:0000259" key="1">
    <source>
        <dbReference type="Pfam" id="PF02625"/>
    </source>
</evidence>
<reference evidence="3" key="1">
    <citation type="journal article" date="2020" name="mSystems">
        <title>Genome- and Community-Level Interaction Insights into Carbon Utilization and Element Cycling Functions of Hydrothermarchaeota in Hydrothermal Sediment.</title>
        <authorList>
            <person name="Zhou Z."/>
            <person name="Liu Y."/>
            <person name="Xu W."/>
            <person name="Pan J."/>
            <person name="Luo Z.H."/>
            <person name="Li M."/>
        </authorList>
    </citation>
    <scope>NUCLEOTIDE SEQUENCE [LARGE SCALE GENOMIC DNA]</scope>
    <source>
        <strain evidence="3">SpSt-402</strain>
    </source>
</reference>
<feature type="domain" description="XdhC- CoxI" evidence="1">
    <location>
        <begin position="15"/>
        <end position="76"/>
    </location>
</feature>
<dbReference type="InterPro" id="IPR052698">
    <property type="entry name" value="MoCofactor_Util/Proc"/>
</dbReference>
<dbReference type="Pfam" id="PF02625">
    <property type="entry name" value="XdhC_CoxI"/>
    <property type="match status" value="1"/>
</dbReference>
<dbReference type="InterPro" id="IPR003777">
    <property type="entry name" value="XdhC_CoxI"/>
</dbReference>
<protein>
    <submittedName>
        <fullName evidence="3">XdhC/CoxI family protein</fullName>
    </submittedName>
</protein>